<protein>
    <submittedName>
        <fullName evidence="1">Retrovirus-related Pol polyprotein from transposon 412</fullName>
    </submittedName>
</protein>
<dbReference type="OrthoDB" id="6427445at2759"/>
<organism evidence="1 2">
    <name type="scientific">Trichonephila clavata</name>
    <name type="common">Joro spider</name>
    <name type="synonym">Nephila clavata</name>
    <dbReference type="NCBI Taxonomy" id="2740835"/>
    <lineage>
        <taxon>Eukaryota</taxon>
        <taxon>Metazoa</taxon>
        <taxon>Ecdysozoa</taxon>
        <taxon>Arthropoda</taxon>
        <taxon>Chelicerata</taxon>
        <taxon>Arachnida</taxon>
        <taxon>Araneae</taxon>
        <taxon>Araneomorphae</taxon>
        <taxon>Entelegynae</taxon>
        <taxon>Araneoidea</taxon>
        <taxon>Nephilidae</taxon>
        <taxon>Trichonephila</taxon>
    </lineage>
</organism>
<proteinExistence type="predicted"/>
<comment type="caution">
    <text evidence="1">The sequence shown here is derived from an EMBL/GenBank/DDBJ whole genome shotgun (WGS) entry which is preliminary data.</text>
</comment>
<evidence type="ECO:0000313" key="2">
    <source>
        <dbReference type="Proteomes" id="UP000887116"/>
    </source>
</evidence>
<sequence length="156" mass="17811">MYVKSHMYTNEKVWLRTPLEETLICLPLAEVELDCEMGHVITKAAVLRDSLDQGRYLLGNKTAALLEDCKTKEDVQMHMIKAVQTRAQKKLLEVGNDVQGQSINQVDEELNDNKSEDEKKNIEEVLPVVKEFSVEDLIKKSSTKVNNRNPLSQKKN</sequence>
<dbReference type="Proteomes" id="UP000887116">
    <property type="component" value="Unassembled WGS sequence"/>
</dbReference>
<name>A0A8X6HB81_TRICU</name>
<keyword evidence="2" id="KW-1185">Reference proteome</keyword>
<dbReference type="AlphaFoldDB" id="A0A8X6HB81"/>
<dbReference type="EMBL" id="BMAO01001035">
    <property type="protein sequence ID" value="GFQ70682.1"/>
    <property type="molecule type" value="Genomic_DNA"/>
</dbReference>
<gene>
    <name evidence="1" type="primary">POL_761</name>
    <name evidence="1" type="ORF">TNCT_569531</name>
</gene>
<evidence type="ECO:0000313" key="1">
    <source>
        <dbReference type="EMBL" id="GFQ70682.1"/>
    </source>
</evidence>
<reference evidence="1" key="1">
    <citation type="submission" date="2020-07" db="EMBL/GenBank/DDBJ databases">
        <title>Multicomponent nature underlies the extraordinary mechanical properties of spider dragline silk.</title>
        <authorList>
            <person name="Kono N."/>
            <person name="Nakamura H."/>
            <person name="Mori M."/>
            <person name="Yoshida Y."/>
            <person name="Ohtoshi R."/>
            <person name="Malay A.D."/>
            <person name="Moran D.A.P."/>
            <person name="Tomita M."/>
            <person name="Numata K."/>
            <person name="Arakawa K."/>
        </authorList>
    </citation>
    <scope>NUCLEOTIDE SEQUENCE</scope>
</reference>
<accession>A0A8X6HB81</accession>